<dbReference type="GeneID" id="113472388"/>
<dbReference type="KEGG" id="dci:113472388"/>
<feature type="chain" id="PRO_5018241028" evidence="1">
    <location>
        <begin position="20"/>
        <end position="233"/>
    </location>
</feature>
<accession>A0A3Q0JHN8</accession>
<protein>
    <submittedName>
        <fullName evidence="3">Uncharacterized protein LOC113472388</fullName>
    </submittedName>
</protein>
<proteinExistence type="predicted"/>
<keyword evidence="2" id="KW-1185">Reference proteome</keyword>
<keyword evidence="1" id="KW-0732">Signal</keyword>
<evidence type="ECO:0000313" key="2">
    <source>
        <dbReference type="Proteomes" id="UP000079169"/>
    </source>
</evidence>
<dbReference type="RefSeq" id="XP_026687921.1">
    <property type="nucleotide sequence ID" value="XM_026832120.1"/>
</dbReference>
<name>A0A3Q0JHN8_DIACI</name>
<evidence type="ECO:0000313" key="3">
    <source>
        <dbReference type="RefSeq" id="XP_026687921.1"/>
    </source>
</evidence>
<gene>
    <name evidence="3" type="primary">LOC113472388</name>
</gene>
<sequence>MTDSMICWILLGVFACVSCRPETEPAYETNFGVVLMNNGSKNDIGEGAFEWNLLVKPTKNVTISREDDKLKISLDLSEYSFKVDILSDNITTVFTFSNIETGQNGSFHVPNNQYCLLTLSQEDTLVIFNLTSSNAFTFNSDSEVTINTKEKFTVEKKKGKDDNAIEVTFFGKEFLNLPDFTIYFEDHSFSDIKYEKSGKIIEGIYKYGLKAWFPNENFFIIFRDNLKRFLKFQ</sequence>
<dbReference type="PaxDb" id="121845-A0A3Q0JHN8"/>
<dbReference type="Proteomes" id="UP000079169">
    <property type="component" value="Unplaced"/>
</dbReference>
<dbReference type="AlphaFoldDB" id="A0A3Q0JHN8"/>
<evidence type="ECO:0000256" key="1">
    <source>
        <dbReference type="SAM" id="SignalP"/>
    </source>
</evidence>
<feature type="signal peptide" evidence="1">
    <location>
        <begin position="1"/>
        <end position="19"/>
    </location>
</feature>
<organism evidence="2 3">
    <name type="scientific">Diaphorina citri</name>
    <name type="common">Asian citrus psyllid</name>
    <dbReference type="NCBI Taxonomy" id="121845"/>
    <lineage>
        <taxon>Eukaryota</taxon>
        <taxon>Metazoa</taxon>
        <taxon>Ecdysozoa</taxon>
        <taxon>Arthropoda</taxon>
        <taxon>Hexapoda</taxon>
        <taxon>Insecta</taxon>
        <taxon>Pterygota</taxon>
        <taxon>Neoptera</taxon>
        <taxon>Paraneoptera</taxon>
        <taxon>Hemiptera</taxon>
        <taxon>Sternorrhyncha</taxon>
        <taxon>Psylloidea</taxon>
        <taxon>Psyllidae</taxon>
        <taxon>Diaphorininae</taxon>
        <taxon>Diaphorina</taxon>
    </lineage>
</organism>
<reference evidence="3" key="1">
    <citation type="submission" date="2025-08" db="UniProtKB">
        <authorList>
            <consortium name="RefSeq"/>
        </authorList>
    </citation>
    <scope>IDENTIFICATION</scope>
</reference>